<keyword evidence="2" id="KW-1185">Reference proteome</keyword>
<dbReference type="EMBL" id="BSRI01000002">
    <property type="protein sequence ID" value="GLV59217.1"/>
    <property type="molecule type" value="Genomic_DNA"/>
</dbReference>
<protein>
    <submittedName>
        <fullName evidence="1">Uncharacterized protein</fullName>
    </submittedName>
</protein>
<proteinExistence type="predicted"/>
<name>A0ABQ6G117_9CHLR</name>
<evidence type="ECO:0000313" key="2">
    <source>
        <dbReference type="Proteomes" id="UP001344906"/>
    </source>
</evidence>
<accession>A0ABQ6G117</accession>
<reference evidence="1 2" key="1">
    <citation type="submission" date="2023-02" db="EMBL/GenBank/DDBJ databases">
        <title>Dictyobacter halimunensis sp. nov., a new member of the class Ktedonobacteria from forest soil in a geothermal area.</title>
        <authorList>
            <person name="Rachmania M.K."/>
            <person name="Ningsih F."/>
            <person name="Sakai Y."/>
            <person name="Yabe S."/>
            <person name="Yokota A."/>
            <person name="Sjamsuridzal W."/>
        </authorList>
    </citation>
    <scope>NUCLEOTIDE SEQUENCE [LARGE SCALE GENOMIC DNA]</scope>
    <source>
        <strain evidence="1 2">S3.2.2.5</strain>
    </source>
</reference>
<sequence length="76" mass="8606">MSRALPNMGAPDTMGGKGNDVFPFVLVSDSINMIASFTFFSKAPAYAELREHLYLDKIHNVVYIIYMLKEMLEECL</sequence>
<evidence type="ECO:0000313" key="1">
    <source>
        <dbReference type="EMBL" id="GLV59217.1"/>
    </source>
</evidence>
<dbReference type="Proteomes" id="UP001344906">
    <property type="component" value="Unassembled WGS sequence"/>
</dbReference>
<comment type="caution">
    <text evidence="1">The sequence shown here is derived from an EMBL/GenBank/DDBJ whole genome shotgun (WGS) entry which is preliminary data.</text>
</comment>
<organism evidence="1 2">
    <name type="scientific">Dictyobacter halimunensis</name>
    <dbReference type="NCBI Taxonomy" id="3026934"/>
    <lineage>
        <taxon>Bacteria</taxon>
        <taxon>Bacillati</taxon>
        <taxon>Chloroflexota</taxon>
        <taxon>Ktedonobacteria</taxon>
        <taxon>Ktedonobacterales</taxon>
        <taxon>Dictyobacteraceae</taxon>
        <taxon>Dictyobacter</taxon>
    </lineage>
</organism>
<gene>
    <name evidence="1" type="ORF">KDH_60440</name>
</gene>